<accession>A0A375IYH8</accession>
<gene>
    <name evidence="1" type="ORF">CBM2634_A170121</name>
</gene>
<dbReference type="AlphaFoldDB" id="A0A375IYH8"/>
<dbReference type="Proteomes" id="UP000256805">
    <property type="component" value="Unassembled WGS sequence"/>
</dbReference>
<sequence>MADLKPGCCHKCGLPRVDNPHPDAGKPERMLDVGCPKECLPCTVLSRHQWAQRAYAAEKRIRELEARAAMGQVPIELAGVMEEVERGKGFWTPCTGCYDTEDGRPTQRYSHSEIFCCELGSGCSECGGIGAVWDDTDYEAMARLMVGQEATPPTTSADDARDAALDEAATAVEQHDKNGREWVPGSLWDQLTREAAGRIRALRTKKEKA</sequence>
<proteinExistence type="predicted"/>
<organism evidence="1 2">
    <name type="scientific">Cupriavidus taiwanensis</name>
    <dbReference type="NCBI Taxonomy" id="164546"/>
    <lineage>
        <taxon>Bacteria</taxon>
        <taxon>Pseudomonadati</taxon>
        <taxon>Pseudomonadota</taxon>
        <taxon>Betaproteobacteria</taxon>
        <taxon>Burkholderiales</taxon>
        <taxon>Burkholderiaceae</taxon>
        <taxon>Cupriavidus</taxon>
    </lineage>
</organism>
<name>A0A375IYH8_9BURK</name>
<reference evidence="1 2" key="1">
    <citation type="submission" date="2018-01" db="EMBL/GenBank/DDBJ databases">
        <authorList>
            <person name="Gaut B.S."/>
            <person name="Morton B.R."/>
            <person name="Clegg M.T."/>
            <person name="Duvall M.R."/>
        </authorList>
    </citation>
    <scope>NUCLEOTIDE SEQUENCE [LARGE SCALE GENOMIC DNA]</scope>
    <source>
        <strain evidence="1">Cupriavidus taiwanensis cmp 52</strain>
    </source>
</reference>
<evidence type="ECO:0000313" key="1">
    <source>
        <dbReference type="EMBL" id="SPR97391.1"/>
    </source>
</evidence>
<dbReference type="EMBL" id="OVTA01000009">
    <property type="protein sequence ID" value="SPR97391.1"/>
    <property type="molecule type" value="Genomic_DNA"/>
</dbReference>
<protein>
    <submittedName>
        <fullName evidence="1">Uncharacterized protein</fullName>
    </submittedName>
</protein>
<dbReference type="RefSeq" id="WP_116383063.1">
    <property type="nucleotide sequence ID" value="NZ_LS483233.1"/>
</dbReference>
<evidence type="ECO:0000313" key="2">
    <source>
        <dbReference type="Proteomes" id="UP000256805"/>
    </source>
</evidence>